<protein>
    <submittedName>
        <fullName evidence="2">Uncharacterized protein</fullName>
    </submittedName>
</protein>
<feature type="chain" id="PRO_5030961080" evidence="1">
    <location>
        <begin position="23"/>
        <end position="97"/>
    </location>
</feature>
<name>A0A7W4VM91_9HYPH</name>
<evidence type="ECO:0000313" key="2">
    <source>
        <dbReference type="EMBL" id="MBB3019767.1"/>
    </source>
</evidence>
<organism evidence="2 3">
    <name type="scientific">Microvirga lupini</name>
    <dbReference type="NCBI Taxonomy" id="420324"/>
    <lineage>
        <taxon>Bacteria</taxon>
        <taxon>Pseudomonadati</taxon>
        <taxon>Pseudomonadota</taxon>
        <taxon>Alphaproteobacteria</taxon>
        <taxon>Hyphomicrobiales</taxon>
        <taxon>Methylobacteriaceae</taxon>
        <taxon>Microvirga</taxon>
    </lineage>
</organism>
<sequence>MNRSARWCAAALLVLPAMPVAALDRPVVWRDEDTGCAYLLTPQGGITPRHRRDGTLDCPDVAAGTGMVENMGRDIARGLDALQREVERLRERYNNRP</sequence>
<comment type="caution">
    <text evidence="2">The sequence shown here is derived from an EMBL/GenBank/DDBJ whole genome shotgun (WGS) entry which is preliminary data.</text>
</comment>
<dbReference type="Proteomes" id="UP000532010">
    <property type="component" value="Unassembled WGS sequence"/>
</dbReference>
<dbReference type="AlphaFoldDB" id="A0A7W4VM91"/>
<dbReference type="RefSeq" id="WP_183451105.1">
    <property type="nucleotide sequence ID" value="NZ_JACHWB010000003.1"/>
</dbReference>
<evidence type="ECO:0000256" key="1">
    <source>
        <dbReference type="SAM" id="SignalP"/>
    </source>
</evidence>
<dbReference type="EMBL" id="JACHWB010000003">
    <property type="protein sequence ID" value="MBB3019767.1"/>
    <property type="molecule type" value="Genomic_DNA"/>
</dbReference>
<keyword evidence="3" id="KW-1185">Reference proteome</keyword>
<gene>
    <name evidence="2" type="ORF">FHR70_002832</name>
</gene>
<accession>A0A7W4VM91</accession>
<keyword evidence="1" id="KW-0732">Signal</keyword>
<feature type="signal peptide" evidence="1">
    <location>
        <begin position="1"/>
        <end position="22"/>
    </location>
</feature>
<reference evidence="2 3" key="1">
    <citation type="submission" date="2020-08" db="EMBL/GenBank/DDBJ databases">
        <title>The Agave Microbiome: Exploring the role of microbial communities in plant adaptations to desert environments.</title>
        <authorList>
            <person name="Partida-Martinez L.P."/>
        </authorList>
    </citation>
    <scope>NUCLEOTIDE SEQUENCE [LARGE SCALE GENOMIC DNA]</scope>
    <source>
        <strain evidence="2 3">AT3.9</strain>
    </source>
</reference>
<proteinExistence type="predicted"/>
<evidence type="ECO:0000313" key="3">
    <source>
        <dbReference type="Proteomes" id="UP000532010"/>
    </source>
</evidence>